<name>A0A174IXZ5_9BACE</name>
<proteinExistence type="predicted"/>
<feature type="signal peptide" evidence="1">
    <location>
        <begin position="1"/>
        <end position="20"/>
    </location>
</feature>
<accession>A0A174IXZ5</accession>
<evidence type="ECO:0000313" key="3">
    <source>
        <dbReference type="Proteomes" id="UP000095657"/>
    </source>
</evidence>
<feature type="chain" id="PRO_5008024680" description="Lipocalin-like domain-containing protein" evidence="1">
    <location>
        <begin position="21"/>
        <end position="128"/>
    </location>
</feature>
<keyword evidence="1" id="KW-0732">Signal</keyword>
<protein>
    <recommendedName>
        <fullName evidence="4">Lipocalin-like domain-containing protein</fullName>
    </recommendedName>
</protein>
<evidence type="ECO:0000256" key="1">
    <source>
        <dbReference type="SAM" id="SignalP"/>
    </source>
</evidence>
<sequence>MKKKILILSFLFVLIFNSCSDDSINLAGTTWTSVKDWYGKTRLSFEEGTPYLRSFFAISFDLKSFTIYNVADDNEDLEYEWKETVSGKYSINDNIVNLIVEKDNLTIPCEIEKDIMYYSNTRMKLYKQ</sequence>
<dbReference type="RefSeq" id="WP_008765984.1">
    <property type="nucleotide sequence ID" value="NZ_CZAI01000002.1"/>
</dbReference>
<dbReference type="AlphaFoldDB" id="A0A174IXZ5"/>
<dbReference type="EMBL" id="CZAI01000002">
    <property type="protein sequence ID" value="CUO90477.1"/>
    <property type="molecule type" value="Genomic_DNA"/>
</dbReference>
<dbReference type="Proteomes" id="UP000095657">
    <property type="component" value="Unassembled WGS sequence"/>
</dbReference>
<evidence type="ECO:0000313" key="2">
    <source>
        <dbReference type="EMBL" id="CUO90477.1"/>
    </source>
</evidence>
<evidence type="ECO:0008006" key="4">
    <source>
        <dbReference type="Google" id="ProtNLM"/>
    </source>
</evidence>
<reference evidence="2 3" key="1">
    <citation type="submission" date="2015-09" db="EMBL/GenBank/DDBJ databases">
        <authorList>
            <consortium name="Pathogen Informatics"/>
        </authorList>
    </citation>
    <scope>NUCLEOTIDE SEQUENCE [LARGE SCALE GENOMIC DNA]</scope>
    <source>
        <strain evidence="2 3">2789STDY5834880</strain>
    </source>
</reference>
<gene>
    <name evidence="2" type="ORF">ERS852494_01045</name>
</gene>
<dbReference type="STRING" id="47678.ERS852494_01045"/>
<organism evidence="2 3">
    <name type="scientific">Bacteroides caccae</name>
    <dbReference type="NCBI Taxonomy" id="47678"/>
    <lineage>
        <taxon>Bacteria</taxon>
        <taxon>Pseudomonadati</taxon>
        <taxon>Bacteroidota</taxon>
        <taxon>Bacteroidia</taxon>
        <taxon>Bacteroidales</taxon>
        <taxon>Bacteroidaceae</taxon>
        <taxon>Bacteroides</taxon>
    </lineage>
</organism>